<protein>
    <submittedName>
        <fullName evidence="1">Cullin-associated nedd8-dissociated protein1</fullName>
    </submittedName>
</protein>
<evidence type="ECO:0000313" key="1">
    <source>
        <dbReference type="EMBL" id="ABR25444.1"/>
    </source>
</evidence>
<name>A6MZM4_ORYSI</name>
<reference evidence="1" key="1">
    <citation type="submission" date="2007-04" db="EMBL/GenBank/DDBJ databases">
        <title>A comparative transcriptome map of early and late salinity stress responses in contrasting genotypes of Oryza sativa L.</title>
        <authorList>
            <person name="Kumari S."/>
            <person name="Panjabi V."/>
            <person name="Singla-Pareek S.L."/>
            <person name="Sopory S.K."/>
            <person name="Pareek A."/>
        </authorList>
    </citation>
    <scope>NUCLEOTIDE SEQUENCE</scope>
</reference>
<accession>A6MZM4</accession>
<proteinExistence type="evidence at transcript level"/>
<organism evidence="1">
    <name type="scientific">Oryza sativa subsp. indica</name>
    <name type="common">Rice</name>
    <dbReference type="NCBI Taxonomy" id="39946"/>
    <lineage>
        <taxon>Eukaryota</taxon>
        <taxon>Viridiplantae</taxon>
        <taxon>Streptophyta</taxon>
        <taxon>Embryophyta</taxon>
        <taxon>Tracheophyta</taxon>
        <taxon>Spermatophyta</taxon>
        <taxon>Magnoliopsida</taxon>
        <taxon>Liliopsida</taxon>
        <taxon>Poales</taxon>
        <taxon>Poaceae</taxon>
        <taxon>BOP clade</taxon>
        <taxon>Oryzoideae</taxon>
        <taxon>Oryzeae</taxon>
        <taxon>Oryzinae</taxon>
        <taxon>Oryza</taxon>
        <taxon>Oryza sativa</taxon>
    </lineage>
</organism>
<dbReference type="AlphaFoldDB" id="A6MZM4"/>
<dbReference type="EMBL" id="EF575856">
    <property type="protein sequence ID" value="ABR25444.1"/>
    <property type="molecule type" value="mRNA"/>
</dbReference>
<sequence>MIRSALRAIAALSRISGNDYSMRFKNLMNKIMASPPLADKYNSVRSE</sequence>